<accession>A0A9P5C239</accession>
<keyword evidence="4" id="KW-1185">Reference proteome</keyword>
<dbReference type="InterPro" id="IPR036291">
    <property type="entry name" value="NAD(P)-bd_dom_sf"/>
</dbReference>
<name>A0A9P5C239_9PLEO</name>
<dbReference type="GO" id="GO:0016491">
    <property type="term" value="F:oxidoreductase activity"/>
    <property type="evidence" value="ECO:0007669"/>
    <property type="project" value="UniProtKB-KW"/>
</dbReference>
<dbReference type="AlphaFoldDB" id="A0A9P5C239"/>
<dbReference type="SUPFAM" id="SSF51735">
    <property type="entry name" value="NAD(P)-binding Rossmann-fold domains"/>
    <property type="match status" value="1"/>
</dbReference>
<evidence type="ECO:0000313" key="3">
    <source>
        <dbReference type="EMBL" id="KAF3042202.1"/>
    </source>
</evidence>
<dbReference type="InterPro" id="IPR002347">
    <property type="entry name" value="SDR_fam"/>
</dbReference>
<organism evidence="3 4">
    <name type="scientific">Didymella heteroderae</name>
    <dbReference type="NCBI Taxonomy" id="1769908"/>
    <lineage>
        <taxon>Eukaryota</taxon>
        <taxon>Fungi</taxon>
        <taxon>Dikarya</taxon>
        <taxon>Ascomycota</taxon>
        <taxon>Pezizomycotina</taxon>
        <taxon>Dothideomycetes</taxon>
        <taxon>Pleosporomycetidae</taxon>
        <taxon>Pleosporales</taxon>
        <taxon>Pleosporineae</taxon>
        <taxon>Didymellaceae</taxon>
        <taxon>Didymella</taxon>
    </lineage>
</organism>
<comment type="similarity">
    <text evidence="1">Belongs to the short-chain dehydrogenases/reductases (SDR) family.</text>
</comment>
<sequence length="230" mass="25006">MTRTLLLFGAGPGIGDNVAATFASAGIEHIVLLGRNKERLQNEDAPFVQKAASGVKVDTLRADLSNLDSIPQVLKALDGLTKNEDIEVVYYNAARIKPTDPVLDVSVKEIEEDFSTQVLGLHLIAQHYLPRLQSSSKKSSLKPALLVTNSHLPWDPVPQLLSLSLVKGAQRTQVMSLNRAFSEAGVHCGLINAQGVVDPGNKTLSPKNIAREVVKFWQRGKGVEINLKEE</sequence>
<gene>
    <name evidence="3" type="ORF">E8E12_009370</name>
</gene>
<dbReference type="Gene3D" id="3.40.50.720">
    <property type="entry name" value="NAD(P)-binding Rossmann-like Domain"/>
    <property type="match status" value="1"/>
</dbReference>
<comment type="caution">
    <text evidence="3">The sequence shown here is derived from an EMBL/GenBank/DDBJ whole genome shotgun (WGS) entry which is preliminary data.</text>
</comment>
<evidence type="ECO:0008006" key="5">
    <source>
        <dbReference type="Google" id="ProtNLM"/>
    </source>
</evidence>
<keyword evidence="2" id="KW-0560">Oxidoreductase</keyword>
<dbReference type="EMBL" id="SWKV01000017">
    <property type="protein sequence ID" value="KAF3042202.1"/>
    <property type="molecule type" value="Genomic_DNA"/>
</dbReference>
<evidence type="ECO:0000313" key="4">
    <source>
        <dbReference type="Proteomes" id="UP000758155"/>
    </source>
</evidence>
<dbReference type="PANTHER" id="PTHR43669:SF3">
    <property type="entry name" value="ALCOHOL DEHYDROGENASE, PUTATIVE (AFU_ORTHOLOGUE AFUA_3G03445)-RELATED"/>
    <property type="match status" value="1"/>
</dbReference>
<proteinExistence type="inferred from homology"/>
<dbReference type="Pfam" id="PF00106">
    <property type="entry name" value="adh_short"/>
    <property type="match status" value="1"/>
</dbReference>
<dbReference type="PANTHER" id="PTHR43669">
    <property type="entry name" value="5-KETO-D-GLUCONATE 5-REDUCTASE"/>
    <property type="match status" value="1"/>
</dbReference>
<evidence type="ECO:0000256" key="2">
    <source>
        <dbReference type="ARBA" id="ARBA00023002"/>
    </source>
</evidence>
<dbReference type="Proteomes" id="UP000758155">
    <property type="component" value="Unassembled WGS sequence"/>
</dbReference>
<dbReference type="OrthoDB" id="5336600at2759"/>
<reference evidence="3" key="1">
    <citation type="submission" date="2019-04" db="EMBL/GenBank/DDBJ databases">
        <title>Sequencing of skin fungus with MAO and IRED activity.</title>
        <authorList>
            <person name="Marsaioli A.J."/>
            <person name="Bonatto J.M.C."/>
            <person name="Reis Junior O."/>
        </authorList>
    </citation>
    <scope>NUCLEOTIDE SEQUENCE</scope>
    <source>
        <strain evidence="3">28M1</strain>
    </source>
</reference>
<evidence type="ECO:0000256" key="1">
    <source>
        <dbReference type="ARBA" id="ARBA00006484"/>
    </source>
</evidence>
<protein>
    <recommendedName>
        <fullName evidence="5">Oxidoreductase</fullName>
    </recommendedName>
</protein>